<dbReference type="InterPro" id="IPR028098">
    <property type="entry name" value="Glyco_trans_4-like_N"/>
</dbReference>
<accession>A0ABT0JWW1</accession>
<name>A0ABT0JWW1_9ACTN</name>
<keyword evidence="2" id="KW-0808">Transferase</keyword>
<protein>
    <submittedName>
        <fullName evidence="5">Glycosyltransferase family 4 protein</fullName>
    </submittedName>
</protein>
<dbReference type="Proteomes" id="UP001201873">
    <property type="component" value="Unassembled WGS sequence"/>
</dbReference>
<keyword evidence="1" id="KW-0328">Glycosyltransferase</keyword>
<dbReference type="SUPFAM" id="SSF53756">
    <property type="entry name" value="UDP-Glycosyltransferase/glycogen phosphorylase"/>
    <property type="match status" value="1"/>
</dbReference>
<dbReference type="PANTHER" id="PTHR12526:SF630">
    <property type="entry name" value="GLYCOSYLTRANSFERASE"/>
    <property type="match status" value="1"/>
</dbReference>
<evidence type="ECO:0000259" key="4">
    <source>
        <dbReference type="Pfam" id="PF13439"/>
    </source>
</evidence>
<evidence type="ECO:0000313" key="5">
    <source>
        <dbReference type="EMBL" id="MCK9875682.1"/>
    </source>
</evidence>
<dbReference type="Pfam" id="PF00534">
    <property type="entry name" value="Glycos_transf_1"/>
    <property type="match status" value="1"/>
</dbReference>
<dbReference type="PANTHER" id="PTHR12526">
    <property type="entry name" value="GLYCOSYLTRANSFERASE"/>
    <property type="match status" value="1"/>
</dbReference>
<comment type="caution">
    <text evidence="5">The sequence shown here is derived from an EMBL/GenBank/DDBJ whole genome shotgun (WGS) entry which is preliminary data.</text>
</comment>
<keyword evidence="6" id="KW-1185">Reference proteome</keyword>
<gene>
    <name evidence="5" type="ORF">MXD59_07835</name>
</gene>
<dbReference type="RefSeq" id="WP_248824101.1">
    <property type="nucleotide sequence ID" value="NZ_JALKFT010000006.1"/>
</dbReference>
<dbReference type="CDD" id="cd03801">
    <property type="entry name" value="GT4_PimA-like"/>
    <property type="match status" value="1"/>
</dbReference>
<proteinExistence type="predicted"/>
<evidence type="ECO:0000256" key="2">
    <source>
        <dbReference type="ARBA" id="ARBA00022679"/>
    </source>
</evidence>
<evidence type="ECO:0000313" key="6">
    <source>
        <dbReference type="Proteomes" id="UP001201873"/>
    </source>
</evidence>
<dbReference type="Pfam" id="PF13439">
    <property type="entry name" value="Glyco_transf_4"/>
    <property type="match status" value="1"/>
</dbReference>
<feature type="domain" description="Glycosyltransferase subfamily 4-like N-terminal" evidence="4">
    <location>
        <begin position="33"/>
        <end position="210"/>
    </location>
</feature>
<dbReference type="EMBL" id="JALKFT010000006">
    <property type="protein sequence ID" value="MCK9875682.1"/>
    <property type="molecule type" value="Genomic_DNA"/>
</dbReference>
<evidence type="ECO:0000256" key="1">
    <source>
        <dbReference type="ARBA" id="ARBA00022676"/>
    </source>
</evidence>
<sequence length="394" mass="43098">MRKLFGSRRPLFADSEAQRIVFVYDAVYPWVKGGAERRYHALAKELAARGHDVHWYGMQYWSGPSTTRIDGIAFHGVCKARPLYTESGRRSISQALIFGVSCLRMILSGGLSGAQIVDCCGFPFFSLFSVWLVTRLRGQSMVVTCHEVWGDQYWTEYLGAAGRVGALVERTALRLPRQIIAVSADTRDRLSAEIGVSADVTVVPNGVDLAVIDRIVAAEQLTDVLYVGRLCDFKNVDLLLESLAVLVRTRPDVRCDIVGDGPDRERLESRAAELGLADNVRFWGFLTEADEVYARMKAATVLVLPSTREGFGMVVLEANAAGLPVVVADYPANAAKSLITGRNGVVSKPDPEAFAEALGDFLGDAAGRFHDDCRSVALDHDWAGLTTRWKAALA</sequence>
<evidence type="ECO:0000259" key="3">
    <source>
        <dbReference type="Pfam" id="PF00534"/>
    </source>
</evidence>
<dbReference type="InterPro" id="IPR001296">
    <property type="entry name" value="Glyco_trans_1"/>
</dbReference>
<organism evidence="5 6">
    <name type="scientific">Frankia umida</name>
    <dbReference type="NCBI Taxonomy" id="573489"/>
    <lineage>
        <taxon>Bacteria</taxon>
        <taxon>Bacillati</taxon>
        <taxon>Actinomycetota</taxon>
        <taxon>Actinomycetes</taxon>
        <taxon>Frankiales</taxon>
        <taxon>Frankiaceae</taxon>
        <taxon>Frankia</taxon>
    </lineage>
</organism>
<feature type="domain" description="Glycosyl transferase family 1" evidence="3">
    <location>
        <begin position="219"/>
        <end position="364"/>
    </location>
</feature>
<dbReference type="Gene3D" id="3.40.50.2000">
    <property type="entry name" value="Glycogen Phosphorylase B"/>
    <property type="match status" value="2"/>
</dbReference>
<reference evidence="5 6" key="1">
    <citation type="submission" date="2022-04" db="EMBL/GenBank/DDBJ databases">
        <title>Genome diversity in the genus Frankia.</title>
        <authorList>
            <person name="Carlos-Shanley C."/>
            <person name="Hahn D."/>
        </authorList>
    </citation>
    <scope>NUCLEOTIDE SEQUENCE [LARGE SCALE GENOMIC DNA]</scope>
    <source>
        <strain evidence="5 6">Ag45/Mut15</strain>
    </source>
</reference>